<dbReference type="CDD" id="cd00161">
    <property type="entry name" value="beta-trefoil_Ricin-like"/>
    <property type="match status" value="2"/>
</dbReference>
<dbReference type="AlphaFoldDB" id="A0A5C3Q6H9"/>
<evidence type="ECO:0000256" key="1">
    <source>
        <dbReference type="SAM" id="MobiDB-lite"/>
    </source>
</evidence>
<feature type="region of interest" description="Disordered" evidence="1">
    <location>
        <begin position="414"/>
        <end position="477"/>
    </location>
</feature>
<sequence>MLSSSSVLLAISLLSAGISQSAPVPYRRSVEALNEEATAEAHVRDETATRAFTAVPIKTADGQCLSVNPLGGDFRANLIPIEAKVCDGSANQDWDVITAGLHNDRAGSALFVSSLTNGCMNFDSRRAVGNQVLLFSCGGRAAGEGGVTDSQLFEFADSTVTSTALRQDNGRDAAVCFTITNGLLDRAACVEGANDQLFTIGDGTATPPPPQVPEPAPPVEDTPAPPSPPTPPAPVSTSTKPSILNPEAVAEAHQRDDTATRAVTAAEIKTTDGQCLSVDPEAGDFRSNLVPIEAKACDGSANQQWDLITAGKHNNIRDGDATLVVSTLINGCMNFDSRRAPGNQVLLFSCGGRAAGEGETTDSQLFDFEEVSTTGVLAPLNGRGDICFEVKNGKLDQGACNASAGQVFAIGEESDAPAPAPQVPAPQVPAPQVPAPQVPAPQASAPPAPAPQVPAPPTTPSKLNAASTAEAHKRDDTATRALSSVQIKTSSGQCLSVDPESGDFRANLLPITAVACDANAAGQKFDVITKGRHNDAQGAALVVSSLMQGCFNFDSRRRAGDQVNIFSCGGRADGSGRVTNSQLFTFAAGSTGPIALQPRNAVGTCFVVREGRLDQAGCDGSEAQLFTLA</sequence>
<organism evidence="3 4">
    <name type="scientific">Pterulicium gracile</name>
    <dbReference type="NCBI Taxonomy" id="1884261"/>
    <lineage>
        <taxon>Eukaryota</taxon>
        <taxon>Fungi</taxon>
        <taxon>Dikarya</taxon>
        <taxon>Basidiomycota</taxon>
        <taxon>Agaricomycotina</taxon>
        <taxon>Agaricomycetes</taxon>
        <taxon>Agaricomycetidae</taxon>
        <taxon>Agaricales</taxon>
        <taxon>Pleurotineae</taxon>
        <taxon>Pterulaceae</taxon>
        <taxon>Pterulicium</taxon>
    </lineage>
</organism>
<protein>
    <recommendedName>
        <fullName evidence="5">Ricin B lectin domain-containing protein</fullName>
    </recommendedName>
</protein>
<evidence type="ECO:0000313" key="3">
    <source>
        <dbReference type="EMBL" id="TFK96639.1"/>
    </source>
</evidence>
<proteinExistence type="predicted"/>
<dbReference type="InterPro" id="IPR035992">
    <property type="entry name" value="Ricin_B-like_lectins"/>
</dbReference>
<reference evidence="3 4" key="1">
    <citation type="journal article" date="2019" name="Nat. Ecol. Evol.">
        <title>Megaphylogeny resolves global patterns of mushroom evolution.</title>
        <authorList>
            <person name="Varga T."/>
            <person name="Krizsan K."/>
            <person name="Foldi C."/>
            <person name="Dima B."/>
            <person name="Sanchez-Garcia M."/>
            <person name="Sanchez-Ramirez S."/>
            <person name="Szollosi G.J."/>
            <person name="Szarkandi J.G."/>
            <person name="Papp V."/>
            <person name="Albert L."/>
            <person name="Andreopoulos W."/>
            <person name="Angelini C."/>
            <person name="Antonin V."/>
            <person name="Barry K.W."/>
            <person name="Bougher N.L."/>
            <person name="Buchanan P."/>
            <person name="Buyck B."/>
            <person name="Bense V."/>
            <person name="Catcheside P."/>
            <person name="Chovatia M."/>
            <person name="Cooper J."/>
            <person name="Damon W."/>
            <person name="Desjardin D."/>
            <person name="Finy P."/>
            <person name="Geml J."/>
            <person name="Haridas S."/>
            <person name="Hughes K."/>
            <person name="Justo A."/>
            <person name="Karasinski D."/>
            <person name="Kautmanova I."/>
            <person name="Kiss B."/>
            <person name="Kocsube S."/>
            <person name="Kotiranta H."/>
            <person name="LaButti K.M."/>
            <person name="Lechner B.E."/>
            <person name="Liimatainen K."/>
            <person name="Lipzen A."/>
            <person name="Lukacs Z."/>
            <person name="Mihaltcheva S."/>
            <person name="Morgado L.N."/>
            <person name="Niskanen T."/>
            <person name="Noordeloos M.E."/>
            <person name="Ohm R.A."/>
            <person name="Ortiz-Santana B."/>
            <person name="Ovrebo C."/>
            <person name="Racz N."/>
            <person name="Riley R."/>
            <person name="Savchenko A."/>
            <person name="Shiryaev A."/>
            <person name="Soop K."/>
            <person name="Spirin V."/>
            <person name="Szebenyi C."/>
            <person name="Tomsovsky M."/>
            <person name="Tulloss R.E."/>
            <person name="Uehling J."/>
            <person name="Grigoriev I.V."/>
            <person name="Vagvolgyi C."/>
            <person name="Papp T."/>
            <person name="Martin F.M."/>
            <person name="Miettinen O."/>
            <person name="Hibbett D.S."/>
            <person name="Nagy L.G."/>
        </authorList>
    </citation>
    <scope>NUCLEOTIDE SEQUENCE [LARGE SCALE GENOMIC DNA]</scope>
    <source>
        <strain evidence="3 4">CBS 309.79</strain>
    </source>
</reference>
<gene>
    <name evidence="3" type="ORF">BDV98DRAFT_304094</name>
</gene>
<dbReference type="Gene3D" id="2.80.10.50">
    <property type="match status" value="3"/>
</dbReference>
<dbReference type="PROSITE" id="PS50231">
    <property type="entry name" value="RICIN_B_LECTIN"/>
    <property type="match status" value="3"/>
</dbReference>
<dbReference type="OrthoDB" id="5383818at2759"/>
<feature type="signal peptide" evidence="2">
    <location>
        <begin position="1"/>
        <end position="21"/>
    </location>
</feature>
<dbReference type="EMBL" id="ML178857">
    <property type="protein sequence ID" value="TFK96639.1"/>
    <property type="molecule type" value="Genomic_DNA"/>
</dbReference>
<feature type="region of interest" description="Disordered" evidence="1">
    <location>
        <begin position="200"/>
        <end position="241"/>
    </location>
</feature>
<keyword evidence="4" id="KW-1185">Reference proteome</keyword>
<dbReference type="STRING" id="1884261.A0A5C3Q6H9"/>
<feature type="compositionally biased region" description="Pro residues" evidence="1">
    <location>
        <begin position="418"/>
        <end position="459"/>
    </location>
</feature>
<keyword evidence="2" id="KW-0732">Signal</keyword>
<feature type="chain" id="PRO_5022922303" description="Ricin B lectin domain-containing protein" evidence="2">
    <location>
        <begin position="22"/>
        <end position="629"/>
    </location>
</feature>
<evidence type="ECO:0000313" key="4">
    <source>
        <dbReference type="Proteomes" id="UP000305067"/>
    </source>
</evidence>
<evidence type="ECO:0008006" key="5">
    <source>
        <dbReference type="Google" id="ProtNLM"/>
    </source>
</evidence>
<evidence type="ECO:0000256" key="2">
    <source>
        <dbReference type="SAM" id="SignalP"/>
    </source>
</evidence>
<accession>A0A5C3Q6H9</accession>
<name>A0A5C3Q6H9_9AGAR</name>
<dbReference type="SUPFAM" id="SSF50370">
    <property type="entry name" value="Ricin B-like lectins"/>
    <property type="match status" value="3"/>
</dbReference>
<feature type="compositionally biased region" description="Pro residues" evidence="1">
    <location>
        <begin position="206"/>
        <end position="234"/>
    </location>
</feature>
<dbReference type="Proteomes" id="UP000305067">
    <property type="component" value="Unassembled WGS sequence"/>
</dbReference>